<dbReference type="Gene3D" id="2.60.40.1820">
    <property type="match status" value="1"/>
</dbReference>
<dbReference type="PANTHER" id="PTHR31234:SF65">
    <property type="entry name" value="LATE EMBRYOGENESIS ABUNDANT PROTEIN, LEA_2 SUBGROUP"/>
    <property type="match status" value="1"/>
</dbReference>
<dbReference type="InterPro" id="IPR004864">
    <property type="entry name" value="LEA_2"/>
</dbReference>
<proteinExistence type="predicted"/>
<protein>
    <recommendedName>
        <fullName evidence="6">Late embryogenesis abundant protein LEA-2 subgroup domain-containing protein</fullName>
    </recommendedName>
</protein>
<reference evidence="7" key="1">
    <citation type="journal article" date="2023" name="GigaByte">
        <title>Genome assembly of the bearded iris, Iris pallida Lam.</title>
        <authorList>
            <person name="Bruccoleri R.E."/>
            <person name="Oakeley E.J."/>
            <person name="Faust A.M.E."/>
            <person name="Altorfer M."/>
            <person name="Dessus-Babus S."/>
            <person name="Burckhardt D."/>
            <person name="Oertli M."/>
            <person name="Naumann U."/>
            <person name="Petersen F."/>
            <person name="Wong J."/>
        </authorList>
    </citation>
    <scope>NUCLEOTIDE SEQUENCE</scope>
    <source>
        <strain evidence="7">GSM-AAB239-AS_SAM_17_03QT</strain>
    </source>
</reference>
<feature type="domain" description="Late embryogenesis abundant protein LEA-2 subgroup" evidence="6">
    <location>
        <begin position="85"/>
        <end position="179"/>
    </location>
</feature>
<dbReference type="AlphaFoldDB" id="A0AAX6GTS9"/>
<organism evidence="7 8">
    <name type="scientific">Iris pallida</name>
    <name type="common">Sweet iris</name>
    <dbReference type="NCBI Taxonomy" id="29817"/>
    <lineage>
        <taxon>Eukaryota</taxon>
        <taxon>Viridiplantae</taxon>
        <taxon>Streptophyta</taxon>
        <taxon>Embryophyta</taxon>
        <taxon>Tracheophyta</taxon>
        <taxon>Spermatophyta</taxon>
        <taxon>Magnoliopsida</taxon>
        <taxon>Liliopsida</taxon>
        <taxon>Asparagales</taxon>
        <taxon>Iridaceae</taxon>
        <taxon>Iridoideae</taxon>
        <taxon>Irideae</taxon>
        <taxon>Iris</taxon>
    </lineage>
</organism>
<evidence type="ECO:0000256" key="5">
    <source>
        <dbReference type="SAM" id="Phobius"/>
    </source>
</evidence>
<comment type="subcellular location">
    <subcellularLocation>
        <location evidence="1">Membrane</location>
        <topology evidence="1">Single-pass membrane protein</topology>
    </subcellularLocation>
</comment>
<feature type="transmembrane region" description="Helical" evidence="5">
    <location>
        <begin position="21"/>
        <end position="47"/>
    </location>
</feature>
<evidence type="ECO:0000256" key="4">
    <source>
        <dbReference type="ARBA" id="ARBA00023136"/>
    </source>
</evidence>
<sequence>MTESSDFSVHHDRPKRRRSRCLVPCVACLLVVVALAVAAVVLALVLFKPRDPRTQLVSATVSGVSPRVSFPAISVDLNVTLDLDLLVTNPNRASFDHAPGKTVLYYRGAQVGDADVAPGRIPSHGSETMHARLTVEAGKLSSEAMSLLSDVIAGSVGFDASTRVPGRVTFLGFIKHHAVATSECHVEVGFPDLKVRSQQCTQKTKL</sequence>
<keyword evidence="4 5" id="KW-0472">Membrane</keyword>
<gene>
    <name evidence="7" type="ORF">M6B38_347955</name>
</gene>
<evidence type="ECO:0000313" key="7">
    <source>
        <dbReference type="EMBL" id="KAJ6831688.1"/>
    </source>
</evidence>
<dbReference type="Proteomes" id="UP001140949">
    <property type="component" value="Unassembled WGS sequence"/>
</dbReference>
<evidence type="ECO:0000313" key="8">
    <source>
        <dbReference type="Proteomes" id="UP001140949"/>
    </source>
</evidence>
<dbReference type="EMBL" id="JANAVB010016599">
    <property type="protein sequence ID" value="KAJ6831688.1"/>
    <property type="molecule type" value="Genomic_DNA"/>
</dbReference>
<accession>A0AAX6GTS9</accession>
<dbReference type="SUPFAM" id="SSF117070">
    <property type="entry name" value="LEA14-like"/>
    <property type="match status" value="1"/>
</dbReference>
<keyword evidence="8" id="KW-1185">Reference proteome</keyword>
<keyword evidence="3 5" id="KW-1133">Transmembrane helix</keyword>
<evidence type="ECO:0000259" key="6">
    <source>
        <dbReference type="Pfam" id="PF03168"/>
    </source>
</evidence>
<reference evidence="7" key="2">
    <citation type="submission" date="2023-04" db="EMBL/GenBank/DDBJ databases">
        <authorList>
            <person name="Bruccoleri R.E."/>
            <person name="Oakeley E.J."/>
            <person name="Faust A.-M."/>
            <person name="Dessus-Babus S."/>
            <person name="Altorfer M."/>
            <person name="Burckhardt D."/>
            <person name="Oertli M."/>
            <person name="Naumann U."/>
            <person name="Petersen F."/>
            <person name="Wong J."/>
        </authorList>
    </citation>
    <scope>NUCLEOTIDE SEQUENCE</scope>
    <source>
        <strain evidence="7">GSM-AAB239-AS_SAM_17_03QT</strain>
        <tissue evidence="7">Leaf</tissue>
    </source>
</reference>
<dbReference type="Pfam" id="PF03168">
    <property type="entry name" value="LEA_2"/>
    <property type="match status" value="1"/>
</dbReference>
<dbReference type="GO" id="GO:0098542">
    <property type="term" value="P:defense response to other organism"/>
    <property type="evidence" value="ECO:0007669"/>
    <property type="project" value="InterPro"/>
</dbReference>
<keyword evidence="2 5" id="KW-0812">Transmembrane</keyword>
<dbReference type="GO" id="GO:0016020">
    <property type="term" value="C:membrane"/>
    <property type="evidence" value="ECO:0007669"/>
    <property type="project" value="UniProtKB-SubCell"/>
</dbReference>
<comment type="caution">
    <text evidence="7">The sequence shown here is derived from an EMBL/GenBank/DDBJ whole genome shotgun (WGS) entry which is preliminary data.</text>
</comment>
<dbReference type="InterPro" id="IPR044839">
    <property type="entry name" value="NDR1-like"/>
</dbReference>
<name>A0AAX6GTS9_IRIPA</name>
<evidence type="ECO:0000256" key="1">
    <source>
        <dbReference type="ARBA" id="ARBA00004167"/>
    </source>
</evidence>
<dbReference type="PANTHER" id="PTHR31234">
    <property type="entry name" value="LATE EMBRYOGENESIS ABUNDANT (LEA) HYDROXYPROLINE-RICH GLYCOPROTEIN FAMILY"/>
    <property type="match status" value="1"/>
</dbReference>
<evidence type="ECO:0000256" key="3">
    <source>
        <dbReference type="ARBA" id="ARBA00022989"/>
    </source>
</evidence>
<evidence type="ECO:0000256" key="2">
    <source>
        <dbReference type="ARBA" id="ARBA00022692"/>
    </source>
</evidence>